<evidence type="ECO:0000256" key="8">
    <source>
        <dbReference type="ARBA" id="ARBA00023015"/>
    </source>
</evidence>
<reference evidence="14 15" key="1">
    <citation type="submission" date="2020-07" db="EMBL/GenBank/DDBJ databases">
        <title>Sequencing the genomes of 1000 actinobacteria strains.</title>
        <authorList>
            <person name="Klenk H.-P."/>
        </authorList>
    </citation>
    <scope>NUCLEOTIDE SEQUENCE [LARGE SCALE GENOMIC DNA]</scope>
    <source>
        <strain evidence="14 15">DSM 45975</strain>
    </source>
</reference>
<dbReference type="Proteomes" id="UP000569329">
    <property type="component" value="Unassembled WGS sequence"/>
</dbReference>
<feature type="domain" description="4Fe-4S Wbl-type" evidence="13">
    <location>
        <begin position="30"/>
        <end position="89"/>
    </location>
</feature>
<evidence type="ECO:0000256" key="4">
    <source>
        <dbReference type="ARBA" id="ARBA00022485"/>
    </source>
</evidence>
<keyword evidence="5" id="KW-0479">Metal-binding</keyword>
<protein>
    <submittedName>
        <fullName evidence="14">WhiB family redox-sensing transcriptional regulator</fullName>
    </submittedName>
</protein>
<evidence type="ECO:0000256" key="10">
    <source>
        <dbReference type="ARBA" id="ARBA00023157"/>
    </source>
</evidence>
<dbReference type="InterPro" id="IPR034768">
    <property type="entry name" value="4FE4S_WBL"/>
</dbReference>
<keyword evidence="11" id="KW-0804">Transcription</keyword>
<gene>
    <name evidence="14" type="ORF">FHX42_002662</name>
</gene>
<keyword evidence="7" id="KW-0411">Iron-sulfur</keyword>
<accession>A0A839E1N3</accession>
<keyword evidence="10" id="KW-1015">Disulfide bond</keyword>
<dbReference type="GO" id="GO:0047134">
    <property type="term" value="F:protein-disulfide reductase [NAD(P)H] activity"/>
    <property type="evidence" value="ECO:0007669"/>
    <property type="project" value="TreeGrafter"/>
</dbReference>
<dbReference type="GO" id="GO:0051539">
    <property type="term" value="F:4 iron, 4 sulfur cluster binding"/>
    <property type="evidence" value="ECO:0007669"/>
    <property type="project" value="UniProtKB-KW"/>
</dbReference>
<dbReference type="GO" id="GO:0045454">
    <property type="term" value="P:cell redox homeostasis"/>
    <property type="evidence" value="ECO:0007669"/>
    <property type="project" value="TreeGrafter"/>
</dbReference>
<evidence type="ECO:0000256" key="2">
    <source>
        <dbReference type="ARBA" id="ARBA00004496"/>
    </source>
</evidence>
<evidence type="ECO:0000313" key="15">
    <source>
        <dbReference type="Proteomes" id="UP000569329"/>
    </source>
</evidence>
<evidence type="ECO:0000256" key="5">
    <source>
        <dbReference type="ARBA" id="ARBA00022723"/>
    </source>
</evidence>
<dbReference type="AlphaFoldDB" id="A0A839E1N3"/>
<evidence type="ECO:0000256" key="6">
    <source>
        <dbReference type="ARBA" id="ARBA00023004"/>
    </source>
</evidence>
<dbReference type="GO" id="GO:0046872">
    <property type="term" value="F:metal ion binding"/>
    <property type="evidence" value="ECO:0007669"/>
    <property type="project" value="UniProtKB-KW"/>
</dbReference>
<evidence type="ECO:0000256" key="12">
    <source>
        <dbReference type="SAM" id="MobiDB-lite"/>
    </source>
</evidence>
<dbReference type="GO" id="GO:0005737">
    <property type="term" value="C:cytoplasm"/>
    <property type="evidence" value="ECO:0007669"/>
    <property type="project" value="UniProtKB-SubCell"/>
</dbReference>
<dbReference type="PROSITE" id="PS51674">
    <property type="entry name" value="4FE4S_WBL"/>
    <property type="match status" value="1"/>
</dbReference>
<comment type="subcellular location">
    <subcellularLocation>
        <location evidence="2">Cytoplasm</location>
    </subcellularLocation>
</comment>
<comment type="cofactor">
    <cofactor evidence="1">
        <name>[4Fe-4S] cluster</name>
        <dbReference type="ChEBI" id="CHEBI:49883"/>
    </cofactor>
</comment>
<keyword evidence="15" id="KW-1185">Reference proteome</keyword>
<evidence type="ECO:0000256" key="9">
    <source>
        <dbReference type="ARBA" id="ARBA00023125"/>
    </source>
</evidence>
<dbReference type="EMBL" id="JACGWZ010000003">
    <property type="protein sequence ID" value="MBA8825311.1"/>
    <property type="molecule type" value="Genomic_DNA"/>
</dbReference>
<keyword evidence="8" id="KW-0805">Transcription regulation</keyword>
<dbReference type="InterPro" id="IPR003482">
    <property type="entry name" value="Whib"/>
</dbReference>
<organism evidence="14 15">
    <name type="scientific">Halosaccharopolyspora lacisalsi</name>
    <dbReference type="NCBI Taxonomy" id="1000566"/>
    <lineage>
        <taxon>Bacteria</taxon>
        <taxon>Bacillati</taxon>
        <taxon>Actinomycetota</taxon>
        <taxon>Actinomycetes</taxon>
        <taxon>Pseudonocardiales</taxon>
        <taxon>Pseudonocardiaceae</taxon>
        <taxon>Halosaccharopolyspora</taxon>
    </lineage>
</organism>
<sequence length="102" mass="11121">MTSQQRLTRTSALYRLLTHLDGFNFGGHPVCAESDPELFFPVSSTTSQEVARAKEICAGCEIREACLNFALHNGDQGIWGGTTTQERREMRATGASGTERAA</sequence>
<keyword evidence="4" id="KW-0004">4Fe-4S</keyword>
<comment type="similarity">
    <text evidence="3">Belongs to the WhiB family.</text>
</comment>
<evidence type="ECO:0000256" key="11">
    <source>
        <dbReference type="ARBA" id="ARBA00023163"/>
    </source>
</evidence>
<dbReference type="GO" id="GO:0045892">
    <property type="term" value="P:negative regulation of DNA-templated transcription"/>
    <property type="evidence" value="ECO:0007669"/>
    <property type="project" value="TreeGrafter"/>
</dbReference>
<evidence type="ECO:0000256" key="7">
    <source>
        <dbReference type="ARBA" id="ARBA00023014"/>
    </source>
</evidence>
<dbReference type="GO" id="GO:0003677">
    <property type="term" value="F:DNA binding"/>
    <property type="evidence" value="ECO:0007669"/>
    <property type="project" value="UniProtKB-KW"/>
</dbReference>
<dbReference type="PANTHER" id="PTHR38839">
    <property type="entry name" value="TRANSCRIPTIONAL REGULATOR WHID-RELATED"/>
    <property type="match status" value="1"/>
</dbReference>
<proteinExistence type="inferred from homology"/>
<keyword evidence="9" id="KW-0238">DNA-binding</keyword>
<evidence type="ECO:0000259" key="13">
    <source>
        <dbReference type="PROSITE" id="PS51674"/>
    </source>
</evidence>
<evidence type="ECO:0000256" key="1">
    <source>
        <dbReference type="ARBA" id="ARBA00001966"/>
    </source>
</evidence>
<comment type="caution">
    <text evidence="14">The sequence shown here is derived from an EMBL/GenBank/DDBJ whole genome shotgun (WGS) entry which is preliminary data.</text>
</comment>
<dbReference type="PANTHER" id="PTHR38839:SF4">
    <property type="entry name" value="TRANSCRIPTIONAL REGULATOR WHIB"/>
    <property type="match status" value="1"/>
</dbReference>
<dbReference type="Pfam" id="PF02467">
    <property type="entry name" value="Whib"/>
    <property type="match status" value="1"/>
</dbReference>
<feature type="region of interest" description="Disordered" evidence="12">
    <location>
        <begin position="78"/>
        <end position="102"/>
    </location>
</feature>
<evidence type="ECO:0000313" key="14">
    <source>
        <dbReference type="EMBL" id="MBA8825311.1"/>
    </source>
</evidence>
<evidence type="ECO:0000256" key="3">
    <source>
        <dbReference type="ARBA" id="ARBA00006597"/>
    </source>
</evidence>
<name>A0A839E1N3_9PSEU</name>
<dbReference type="RefSeq" id="WP_182544513.1">
    <property type="nucleotide sequence ID" value="NZ_JACGWZ010000003.1"/>
</dbReference>
<keyword evidence="6" id="KW-0408">Iron</keyword>